<dbReference type="RefSeq" id="WP_271190862.1">
    <property type="nucleotide sequence ID" value="NZ_CP115667.1"/>
</dbReference>
<name>A0ABY7QTK6_9FIRM</name>
<sequence length="78" mass="8990">MNILYYSSLCPDTMPAESKLEAEGVVYEKRDITANLTYMKEFLSLRDRELIFEKVKSQGQIGIPLLVTDTGELRLKFE</sequence>
<evidence type="ECO:0000313" key="1">
    <source>
        <dbReference type="EMBL" id="WBW49330.1"/>
    </source>
</evidence>
<reference evidence="1 2" key="1">
    <citation type="submission" date="2023-01" db="EMBL/GenBank/DDBJ databases">
        <authorList>
            <person name="Lee S.H."/>
            <person name="Jung H.S."/>
            <person name="Yun J.U."/>
        </authorList>
    </citation>
    <scope>NUCLEOTIDE SEQUENCE [LARGE SCALE GENOMIC DNA]</scope>
    <source>
        <strain evidence="1 2">CBA3646</strain>
    </source>
</reference>
<dbReference type="Proteomes" id="UP001210339">
    <property type="component" value="Chromosome"/>
</dbReference>
<proteinExistence type="predicted"/>
<accession>A0ABY7QTK6</accession>
<dbReference type="EMBL" id="CP115667">
    <property type="protein sequence ID" value="WBW49330.1"/>
    <property type="molecule type" value="Genomic_DNA"/>
</dbReference>
<gene>
    <name evidence="1" type="ORF">O6R05_04795</name>
</gene>
<organism evidence="1 2">
    <name type="scientific">Peptoniphilus equinus</name>
    <dbReference type="NCBI Taxonomy" id="3016343"/>
    <lineage>
        <taxon>Bacteria</taxon>
        <taxon>Bacillati</taxon>
        <taxon>Bacillota</taxon>
        <taxon>Tissierellia</taxon>
        <taxon>Tissierellales</taxon>
        <taxon>Peptoniphilaceae</taxon>
        <taxon>Peptoniphilus</taxon>
    </lineage>
</organism>
<protein>
    <submittedName>
        <fullName evidence="1">Glutaredoxin</fullName>
    </submittedName>
</protein>
<keyword evidence="2" id="KW-1185">Reference proteome</keyword>
<evidence type="ECO:0000313" key="2">
    <source>
        <dbReference type="Proteomes" id="UP001210339"/>
    </source>
</evidence>